<keyword evidence="1" id="KW-0812">Transmembrane</keyword>
<accession>A0A419I966</accession>
<dbReference type="AlphaFoldDB" id="A0A419I966"/>
<organism evidence="2 3">
    <name type="scientific">Amycolatopsis panacis</name>
    <dbReference type="NCBI Taxonomy" id="2340917"/>
    <lineage>
        <taxon>Bacteria</taxon>
        <taxon>Bacillati</taxon>
        <taxon>Actinomycetota</taxon>
        <taxon>Actinomycetes</taxon>
        <taxon>Pseudonocardiales</taxon>
        <taxon>Pseudonocardiaceae</taxon>
        <taxon>Amycolatopsis</taxon>
    </lineage>
</organism>
<comment type="caution">
    <text evidence="2">The sequence shown here is derived from an EMBL/GenBank/DDBJ whole genome shotgun (WGS) entry which is preliminary data.</text>
</comment>
<dbReference type="Proteomes" id="UP000285112">
    <property type="component" value="Unassembled WGS sequence"/>
</dbReference>
<proteinExistence type="predicted"/>
<evidence type="ECO:0000313" key="2">
    <source>
        <dbReference type="EMBL" id="RJQ89107.1"/>
    </source>
</evidence>
<protein>
    <submittedName>
        <fullName evidence="2">Uncharacterized protein</fullName>
    </submittedName>
</protein>
<feature type="transmembrane region" description="Helical" evidence="1">
    <location>
        <begin position="23"/>
        <end position="46"/>
    </location>
</feature>
<keyword evidence="1" id="KW-1133">Transmembrane helix</keyword>
<reference evidence="2 3" key="1">
    <citation type="submission" date="2018-09" db="EMBL/GenBank/DDBJ databases">
        <title>YIM PH 21725 draft genome.</title>
        <authorList>
            <person name="Miao C."/>
        </authorList>
    </citation>
    <scope>NUCLEOTIDE SEQUENCE [LARGE SCALE GENOMIC DNA]</scope>
    <source>
        <strain evidence="3">YIM PH21725</strain>
    </source>
</reference>
<sequence>MVTSPANPPQQDHPPAFMSARTLLIAISAAVISAVPSIGVAVLAWVAASAALSPMKAMATAVTTGVGAFVLLVMMTGQFLHRLTE</sequence>
<evidence type="ECO:0000256" key="1">
    <source>
        <dbReference type="SAM" id="Phobius"/>
    </source>
</evidence>
<dbReference type="EMBL" id="QZFV01000061">
    <property type="protein sequence ID" value="RJQ89107.1"/>
    <property type="molecule type" value="Genomic_DNA"/>
</dbReference>
<keyword evidence="1" id="KW-0472">Membrane</keyword>
<evidence type="ECO:0000313" key="3">
    <source>
        <dbReference type="Proteomes" id="UP000285112"/>
    </source>
</evidence>
<feature type="transmembrane region" description="Helical" evidence="1">
    <location>
        <begin position="58"/>
        <end position="80"/>
    </location>
</feature>
<keyword evidence="3" id="KW-1185">Reference proteome</keyword>
<gene>
    <name evidence="2" type="ORF">D5S19_05420</name>
</gene>
<name>A0A419I966_9PSEU</name>